<dbReference type="PROSITE" id="PS50294">
    <property type="entry name" value="WD_REPEATS_REGION"/>
    <property type="match status" value="2"/>
</dbReference>
<dbReference type="PROSITE" id="PS50082">
    <property type="entry name" value="WD_REPEATS_2"/>
    <property type="match status" value="3"/>
</dbReference>
<evidence type="ECO:0000256" key="1">
    <source>
        <dbReference type="ARBA" id="ARBA00009482"/>
    </source>
</evidence>
<dbReference type="FunFam" id="2.130.10.10:FF:000502">
    <property type="entry name" value="Coronin"/>
    <property type="match status" value="1"/>
</dbReference>
<dbReference type="EMBL" id="OV696704">
    <property type="protein sequence ID" value="CAH1252099.1"/>
    <property type="molecule type" value="Genomic_DNA"/>
</dbReference>
<dbReference type="Proteomes" id="UP000838412">
    <property type="component" value="Chromosome 19"/>
</dbReference>
<dbReference type="Pfam" id="PF08953">
    <property type="entry name" value="DUF1899"/>
    <property type="match status" value="1"/>
</dbReference>
<name>A0A8J9ZCM1_BRALA</name>
<dbReference type="AlphaFoldDB" id="A0A8J9ZCM1"/>
<dbReference type="SUPFAM" id="SSF50978">
    <property type="entry name" value="WD40 repeat-like"/>
    <property type="match status" value="1"/>
</dbReference>
<gene>
    <name evidence="10" type="primary">CORO2B</name>
    <name evidence="10" type="ORF">BLAG_LOCUS12275</name>
</gene>
<dbReference type="SMART" id="SM00320">
    <property type="entry name" value="WD40"/>
    <property type="match status" value="4"/>
</dbReference>
<evidence type="ECO:0000256" key="2">
    <source>
        <dbReference type="ARBA" id="ARBA00022574"/>
    </source>
</evidence>
<keyword evidence="5" id="KW-0009">Actin-binding</keyword>
<keyword evidence="2 6" id="KW-0853">WD repeat</keyword>
<keyword evidence="4 8" id="KW-0175">Coiled coil</keyword>
<evidence type="ECO:0000256" key="7">
    <source>
        <dbReference type="RuleBase" id="RU280818"/>
    </source>
</evidence>
<dbReference type="SMART" id="SM01166">
    <property type="entry name" value="DUF1899"/>
    <property type="match status" value="1"/>
</dbReference>
<feature type="repeat" description="WD" evidence="6">
    <location>
        <begin position="94"/>
        <end position="126"/>
    </location>
</feature>
<protein>
    <recommendedName>
        <fullName evidence="7">Coronin</fullName>
    </recommendedName>
</protein>
<evidence type="ECO:0000256" key="5">
    <source>
        <dbReference type="ARBA" id="ARBA00023203"/>
    </source>
</evidence>
<dbReference type="PANTHER" id="PTHR10856:SF44">
    <property type="entry name" value="CORONIN"/>
    <property type="match status" value="1"/>
</dbReference>
<feature type="coiled-coil region" evidence="8">
    <location>
        <begin position="452"/>
        <end position="493"/>
    </location>
</feature>
<evidence type="ECO:0000256" key="3">
    <source>
        <dbReference type="ARBA" id="ARBA00022737"/>
    </source>
</evidence>
<dbReference type="Pfam" id="PF00400">
    <property type="entry name" value="WD40"/>
    <property type="match status" value="3"/>
</dbReference>
<accession>A0A8J9ZCM1</accession>
<dbReference type="Gene3D" id="2.130.10.10">
    <property type="entry name" value="YVTN repeat-like/Quinoprotein amine dehydrogenase"/>
    <property type="match status" value="1"/>
</dbReference>
<dbReference type="SMART" id="SM01167">
    <property type="entry name" value="DUF1900"/>
    <property type="match status" value="1"/>
</dbReference>
<organism evidence="10 11">
    <name type="scientific">Branchiostoma lanceolatum</name>
    <name type="common">Common lancelet</name>
    <name type="synonym">Amphioxus lanceolatum</name>
    <dbReference type="NCBI Taxonomy" id="7740"/>
    <lineage>
        <taxon>Eukaryota</taxon>
        <taxon>Metazoa</taxon>
        <taxon>Chordata</taxon>
        <taxon>Cephalochordata</taxon>
        <taxon>Leptocardii</taxon>
        <taxon>Amphioxiformes</taxon>
        <taxon>Branchiostomatidae</taxon>
        <taxon>Branchiostoma</taxon>
    </lineage>
</organism>
<dbReference type="PANTHER" id="PTHR10856">
    <property type="entry name" value="CORONIN"/>
    <property type="match status" value="1"/>
</dbReference>
<keyword evidence="11" id="KW-1185">Reference proteome</keyword>
<keyword evidence="3 7" id="KW-0677">Repeat</keyword>
<dbReference type="GO" id="GO:0051015">
    <property type="term" value="F:actin filament binding"/>
    <property type="evidence" value="ECO:0007669"/>
    <property type="project" value="TreeGrafter"/>
</dbReference>
<dbReference type="PROSITE" id="PS00678">
    <property type="entry name" value="WD_REPEATS_1"/>
    <property type="match status" value="1"/>
</dbReference>
<evidence type="ECO:0000256" key="8">
    <source>
        <dbReference type="SAM" id="Coils"/>
    </source>
</evidence>
<proteinExistence type="inferred from homology"/>
<dbReference type="InterPro" id="IPR001680">
    <property type="entry name" value="WD40_rpt"/>
</dbReference>
<dbReference type="InterPro" id="IPR019775">
    <property type="entry name" value="WD40_repeat_CS"/>
</dbReference>
<dbReference type="Pfam" id="PF16300">
    <property type="entry name" value="WD40_4"/>
    <property type="match status" value="1"/>
</dbReference>
<dbReference type="InterPro" id="IPR015505">
    <property type="entry name" value="Coronin"/>
</dbReference>
<reference evidence="10" key="1">
    <citation type="submission" date="2022-01" db="EMBL/GenBank/DDBJ databases">
        <authorList>
            <person name="Braso-Vives M."/>
        </authorList>
    </citation>
    <scope>NUCLEOTIDE SEQUENCE</scope>
</reference>
<comment type="similarity">
    <text evidence="1 7">Belongs to the WD repeat coronin family.</text>
</comment>
<evidence type="ECO:0000313" key="11">
    <source>
        <dbReference type="Proteomes" id="UP000838412"/>
    </source>
</evidence>
<evidence type="ECO:0000259" key="9">
    <source>
        <dbReference type="SMART" id="SM01166"/>
    </source>
</evidence>
<dbReference type="InterPro" id="IPR015943">
    <property type="entry name" value="WD40/YVTN_repeat-like_dom_sf"/>
</dbReference>
<evidence type="ECO:0000256" key="6">
    <source>
        <dbReference type="PROSITE-ProRule" id="PRU00221"/>
    </source>
</evidence>
<dbReference type="InterPro" id="IPR036322">
    <property type="entry name" value="WD40_repeat_dom_sf"/>
</dbReference>
<dbReference type="OrthoDB" id="1850764at2759"/>
<evidence type="ECO:0000313" key="10">
    <source>
        <dbReference type="EMBL" id="CAH1252099.1"/>
    </source>
</evidence>
<sequence length="507" mass="57896">MQGFAADICAKGEALIAQMSWKLRSSKFRHVYGSPARRERCYEGLRISRSAHEGEFCAVNPKFLAVVTDAACGGCFTVIRLDETGKIDPMIPKVIGHQGAVLDVKWNPFNDNVIASCSEDTSVRIWYIPDDGLEDNLSEPLMSLYGHHRRVTNVLWHPTAENILLSSAYDHKILVWNVNTGQAVTIITCHTDTIYSMAFNSDGSLLATTCKDRRIRVIDPRTGSVTREGQGHTGLKASKVLFLGTSKRLLTTGFNKLSKREFRIWEMDDLSRPLAHEDLDSASGAMFPFYDNDTHILFIAGKGDGNIRYYEIVTEKPYFYDLAEFKSSFPQRGLGFMPKRGLNTKRCEIFRFYKLHSGARGLCEPVSMIVPRRSDQFQEDIYPDTPGCRPSLSAEEWLGGYNRPPVLMSLRGHYNPSYTPKLHLNVPITKPMFTNGHDGMDATDNLRSPKTENELRSMVFRQEEEIRNLREELKSRDVRIRQLELELQNYKKREYPDNRDREESMEI</sequence>
<feature type="repeat" description="WD" evidence="6">
    <location>
        <begin position="144"/>
        <end position="186"/>
    </location>
</feature>
<feature type="repeat" description="WD" evidence="6">
    <location>
        <begin position="187"/>
        <end position="228"/>
    </location>
</feature>
<feature type="domain" description="DUF1899" evidence="9">
    <location>
        <begin position="22"/>
        <end position="85"/>
    </location>
</feature>
<evidence type="ECO:0000256" key="4">
    <source>
        <dbReference type="ARBA" id="ARBA00023054"/>
    </source>
</evidence>
<dbReference type="InterPro" id="IPR015048">
    <property type="entry name" value="DUF1899"/>
</dbReference>